<evidence type="ECO:0000256" key="3">
    <source>
        <dbReference type="ARBA" id="ARBA00022719"/>
    </source>
</evidence>
<protein>
    <submittedName>
        <fullName evidence="8">Pyridine nucleotide-disulfide oxidoreductase</fullName>
    </submittedName>
</protein>
<comment type="cofactor">
    <cofactor evidence="1">
        <name>FAD</name>
        <dbReference type="ChEBI" id="CHEBI:57692"/>
    </cofactor>
</comment>
<dbReference type="GO" id="GO:0071949">
    <property type="term" value="F:FAD binding"/>
    <property type="evidence" value="ECO:0007669"/>
    <property type="project" value="TreeGrafter"/>
</dbReference>
<dbReference type="Proteomes" id="UP000029577">
    <property type="component" value="Unassembled WGS sequence"/>
</dbReference>
<dbReference type="RefSeq" id="WP_038021003.1">
    <property type="nucleotide sequence ID" value="NZ_JPKR02000003.1"/>
</dbReference>
<dbReference type="GO" id="GO:0070221">
    <property type="term" value="P:sulfide oxidation, using sulfide:quinone oxidoreductase"/>
    <property type="evidence" value="ECO:0007669"/>
    <property type="project" value="TreeGrafter"/>
</dbReference>
<organism evidence="8 9">
    <name type="scientific">Tatumella morbirosei</name>
    <dbReference type="NCBI Taxonomy" id="642227"/>
    <lineage>
        <taxon>Bacteria</taxon>
        <taxon>Pseudomonadati</taxon>
        <taxon>Pseudomonadota</taxon>
        <taxon>Gammaproteobacteria</taxon>
        <taxon>Enterobacterales</taxon>
        <taxon>Erwiniaceae</taxon>
        <taxon>Tatumella</taxon>
    </lineage>
</organism>
<dbReference type="SUPFAM" id="SSF51905">
    <property type="entry name" value="FAD/NAD(P)-binding domain"/>
    <property type="match status" value="2"/>
</dbReference>
<dbReference type="PANTHER" id="PTHR10632">
    <property type="entry name" value="SULFIDE:QUINONE OXIDOREDUCTASE"/>
    <property type="match status" value="1"/>
</dbReference>
<dbReference type="Gene3D" id="3.50.50.60">
    <property type="entry name" value="FAD/NAD(P)-binding domain"/>
    <property type="match status" value="2"/>
</dbReference>
<evidence type="ECO:0000313" key="8">
    <source>
        <dbReference type="EMBL" id="KGD71886.1"/>
    </source>
</evidence>
<comment type="caution">
    <text evidence="8">The sequence shown here is derived from an EMBL/GenBank/DDBJ whole genome shotgun (WGS) entry which is preliminary data.</text>
</comment>
<reference evidence="8" key="1">
    <citation type="submission" date="2014-12" db="EMBL/GenBank/DDBJ databases">
        <title>The draft genome of the Tatumella morbirosei type strain, LMG23360T isolated from pineapple rot.</title>
        <authorList>
            <person name="Smits T.H."/>
            <person name="Palmer M."/>
            <person name="Venter S.N."/>
            <person name="Duffy B."/>
            <person name="Steenkamp E.T."/>
            <person name="Chan W.Y."/>
            <person name="Coutinho T.A."/>
            <person name="Coetzee M.P."/>
            <person name="De Maayer P."/>
        </authorList>
    </citation>
    <scope>NUCLEOTIDE SEQUENCE [LARGE SCALE GENOMIC DNA]</scope>
    <source>
        <strain evidence="8">LMG 23360</strain>
    </source>
</reference>
<dbReference type="PANTHER" id="PTHR10632:SF2">
    <property type="entry name" value="SULFIDE:QUINONE OXIDOREDUCTASE, MITOCHONDRIAL"/>
    <property type="match status" value="1"/>
</dbReference>
<keyword evidence="9" id="KW-1185">Reference proteome</keyword>
<dbReference type="Pfam" id="PF07992">
    <property type="entry name" value="Pyr_redox_2"/>
    <property type="match status" value="1"/>
</dbReference>
<dbReference type="GO" id="GO:0048038">
    <property type="term" value="F:quinone binding"/>
    <property type="evidence" value="ECO:0007669"/>
    <property type="project" value="UniProtKB-KW"/>
</dbReference>
<accession>A0A095T4N7</accession>
<evidence type="ECO:0000256" key="4">
    <source>
        <dbReference type="ARBA" id="ARBA00022827"/>
    </source>
</evidence>
<sequence length="413" mass="45698">MALQKSHPVPRLLVIGGGTAGIGVIASLKKRIKNLQITVIDPSENHYYQPGWTLVGGGLYANQKTIRPMREVLPDGVTWIQENVSAVDPVSQHVTTLSGKQLSYDFLVVACGVVLRWDKIEGLEETLGRNGVTSNYRPGLAPYTWQLASTLSRGNAIFCQPMTPFKCAGAPQKALYLSCEHWQKKGVLSNINVRFNVAGKAIFSVPYFIPILKSYLDRYTASVSYSSELIKVDGNNQLATFRISKEGQADREETYPFDMLHAVPPQTPPTFITDSGLANPDGWCDVDQKTLQHLKYPEIFALGDCCSAPASKTAAAARKQIVVVAENLSNVIQGSPPLTHYDGYGSCPLTVARGRVVLAEYGYQNKLLPTFPGEPARASRFAWFLTARFLPYFYWRGMLKGVEWFARSKPEKQ</sequence>
<dbReference type="GO" id="GO:0070224">
    <property type="term" value="F:sulfide:quinone oxidoreductase activity"/>
    <property type="evidence" value="ECO:0007669"/>
    <property type="project" value="TreeGrafter"/>
</dbReference>
<name>A0A095T4N7_9GAMM</name>
<evidence type="ECO:0000256" key="6">
    <source>
        <dbReference type="ARBA" id="ARBA00023002"/>
    </source>
</evidence>
<dbReference type="AlphaFoldDB" id="A0A095T4N7"/>
<dbReference type="FunFam" id="3.50.50.60:FF:000034">
    <property type="entry name" value="sulfide:quinone oxidoreductase, mitochondrial"/>
    <property type="match status" value="1"/>
</dbReference>
<keyword evidence="5" id="KW-0809">Transit peptide</keyword>
<evidence type="ECO:0000256" key="2">
    <source>
        <dbReference type="ARBA" id="ARBA00022630"/>
    </source>
</evidence>
<keyword evidence="3" id="KW-0874">Quinone</keyword>
<dbReference type="InterPro" id="IPR023753">
    <property type="entry name" value="FAD/NAD-binding_dom"/>
</dbReference>
<dbReference type="InterPro" id="IPR015904">
    <property type="entry name" value="Sulphide_quinone_reductase"/>
</dbReference>
<keyword evidence="4" id="KW-0274">FAD</keyword>
<dbReference type="InterPro" id="IPR036188">
    <property type="entry name" value="FAD/NAD-bd_sf"/>
</dbReference>
<dbReference type="STRING" id="642227.HA49_13725"/>
<evidence type="ECO:0000256" key="1">
    <source>
        <dbReference type="ARBA" id="ARBA00001974"/>
    </source>
</evidence>
<gene>
    <name evidence="8" type="ORF">HA49_13725</name>
</gene>
<keyword evidence="6" id="KW-0560">Oxidoreductase</keyword>
<evidence type="ECO:0000259" key="7">
    <source>
        <dbReference type="Pfam" id="PF07992"/>
    </source>
</evidence>
<dbReference type="EMBL" id="JPKR02000003">
    <property type="protein sequence ID" value="KGD71886.1"/>
    <property type="molecule type" value="Genomic_DNA"/>
</dbReference>
<dbReference type="eggNOG" id="COG0446">
    <property type="taxonomic scope" value="Bacteria"/>
</dbReference>
<evidence type="ECO:0000256" key="5">
    <source>
        <dbReference type="ARBA" id="ARBA00022946"/>
    </source>
</evidence>
<feature type="domain" description="FAD/NAD(P)-binding" evidence="7">
    <location>
        <begin position="11"/>
        <end position="128"/>
    </location>
</feature>
<evidence type="ECO:0000313" key="9">
    <source>
        <dbReference type="Proteomes" id="UP000029577"/>
    </source>
</evidence>
<dbReference type="OrthoDB" id="9781621at2"/>
<proteinExistence type="predicted"/>
<keyword evidence="2" id="KW-0285">Flavoprotein</keyword>